<dbReference type="HOGENOM" id="CLU_1340783_0_0_2"/>
<keyword evidence="2" id="KW-1185">Reference proteome</keyword>
<dbReference type="GeneID" id="10493022"/>
<accession>F4G288</accession>
<sequence>MQLKISWADLPSEVIPHYPNDSAQDLDVISLGVTETLVENMPMEILNLDPAKILISSLLSSKLLGRGIDQLDDMRWGGKYHSGDLSSNVSETLTYAMLERKFGVNLLDVIPLRSVKYLSYSPDAVIEIDRYPKLVSFLNGKGFLFLNSRGTHKWSLNWLVRNLKRDIIRIEKVRFPDNFAILTYLVREKEWEMMAVVIRP</sequence>
<dbReference type="STRING" id="1006006.Mcup_0831"/>
<dbReference type="Proteomes" id="UP000007812">
    <property type="component" value="Chromosome"/>
</dbReference>
<proteinExistence type="predicted"/>
<evidence type="ECO:0000313" key="2">
    <source>
        <dbReference type="Proteomes" id="UP000007812"/>
    </source>
</evidence>
<dbReference type="EMBL" id="CP002656">
    <property type="protein sequence ID" value="AEB94936.1"/>
    <property type="molecule type" value="Genomic_DNA"/>
</dbReference>
<reference evidence="1 2" key="1">
    <citation type="journal article" date="2011" name="J. Bacteriol.">
        <title>Complete genome sequence of Metallosphaera cuprina, a metal sulfide-oxidizing archaeon from a hot spring.</title>
        <authorList>
            <person name="Liu L.J."/>
            <person name="You X.Y."/>
            <person name="Zheng H."/>
            <person name="Wang S."/>
            <person name="Jiang C.Y."/>
            <person name="Liu S.J."/>
        </authorList>
    </citation>
    <scope>NUCLEOTIDE SEQUENCE [LARGE SCALE GENOMIC DNA]</scope>
    <source>
        <strain evidence="1 2">Ar-4</strain>
    </source>
</reference>
<organism evidence="1 2">
    <name type="scientific">Metallosphaera cuprina (strain Ar-4)</name>
    <dbReference type="NCBI Taxonomy" id="1006006"/>
    <lineage>
        <taxon>Archaea</taxon>
        <taxon>Thermoproteota</taxon>
        <taxon>Thermoprotei</taxon>
        <taxon>Sulfolobales</taxon>
        <taxon>Sulfolobaceae</taxon>
        <taxon>Metallosphaera</taxon>
    </lineage>
</organism>
<name>F4G288_METCR</name>
<dbReference type="KEGG" id="mcn:Mcup_0831"/>
<protein>
    <submittedName>
        <fullName evidence="1">Uncharacterized protein</fullName>
    </submittedName>
</protein>
<dbReference type="AlphaFoldDB" id="F4G288"/>
<gene>
    <name evidence="1" type="ordered locus">Mcup_0831</name>
</gene>
<evidence type="ECO:0000313" key="1">
    <source>
        <dbReference type="EMBL" id="AEB94936.1"/>
    </source>
</evidence>
<dbReference type="eggNOG" id="arCOG05947">
    <property type="taxonomic scope" value="Archaea"/>
</dbReference>
<dbReference type="RefSeq" id="WP_013737434.1">
    <property type="nucleotide sequence ID" value="NC_015435.1"/>
</dbReference>
<dbReference type="PATRIC" id="fig|1006006.8.peg.829"/>